<feature type="signal peptide" evidence="2">
    <location>
        <begin position="1"/>
        <end position="30"/>
    </location>
</feature>
<evidence type="ECO:0000313" key="4">
    <source>
        <dbReference type="EMBL" id="SHL55194.1"/>
    </source>
</evidence>
<evidence type="ECO:0000256" key="1">
    <source>
        <dbReference type="SAM" id="MobiDB-lite"/>
    </source>
</evidence>
<dbReference type="EMBL" id="FRBY01000001">
    <property type="protein sequence ID" value="SHL55194.1"/>
    <property type="molecule type" value="Genomic_DNA"/>
</dbReference>
<dbReference type="STRING" id="29534.SAMN05444366_1114"/>
<keyword evidence="2" id="KW-0732">Signal</keyword>
<dbReference type="Proteomes" id="UP000184121">
    <property type="component" value="Unassembled WGS sequence"/>
</dbReference>
<evidence type="ECO:0000256" key="2">
    <source>
        <dbReference type="SAM" id="SignalP"/>
    </source>
</evidence>
<dbReference type="Pfam" id="PF19081">
    <property type="entry name" value="Ig_7"/>
    <property type="match status" value="3"/>
</dbReference>
<accession>A0A1M7BJS4</accession>
<feature type="region of interest" description="Disordered" evidence="1">
    <location>
        <begin position="288"/>
        <end position="314"/>
    </location>
</feature>
<feature type="domain" description="Ig-like" evidence="3">
    <location>
        <begin position="1051"/>
        <end position="1130"/>
    </location>
</feature>
<reference evidence="5" key="1">
    <citation type="submission" date="2016-11" db="EMBL/GenBank/DDBJ databases">
        <authorList>
            <person name="Varghese N."/>
            <person name="Submissions S."/>
        </authorList>
    </citation>
    <scope>NUCLEOTIDE SEQUENCE [LARGE SCALE GENOMIC DNA]</scope>
    <source>
        <strain evidence="5">DSM 1811</strain>
    </source>
</reference>
<protein>
    <recommendedName>
        <fullName evidence="3">Ig-like domain-containing protein</fullName>
    </recommendedName>
</protein>
<feature type="compositionally biased region" description="Gly residues" evidence="1">
    <location>
        <begin position="302"/>
        <end position="314"/>
    </location>
</feature>
<dbReference type="OrthoDB" id="9805017at2"/>
<feature type="domain" description="Ig-like" evidence="3">
    <location>
        <begin position="1133"/>
        <end position="1213"/>
    </location>
</feature>
<feature type="non-terminal residue" evidence="4">
    <location>
        <position position="1790"/>
    </location>
</feature>
<keyword evidence="5" id="KW-1185">Reference proteome</keyword>
<evidence type="ECO:0000259" key="3">
    <source>
        <dbReference type="Pfam" id="PF19081"/>
    </source>
</evidence>
<organism evidence="4 5">
    <name type="scientific">Flavobacterium saccharophilum</name>
    <dbReference type="NCBI Taxonomy" id="29534"/>
    <lineage>
        <taxon>Bacteria</taxon>
        <taxon>Pseudomonadati</taxon>
        <taxon>Bacteroidota</taxon>
        <taxon>Flavobacteriia</taxon>
        <taxon>Flavobacteriales</taxon>
        <taxon>Flavobacteriaceae</taxon>
        <taxon>Flavobacterium</taxon>
    </lineage>
</organism>
<feature type="region of interest" description="Disordered" evidence="1">
    <location>
        <begin position="442"/>
        <end position="468"/>
    </location>
</feature>
<evidence type="ECO:0000313" key="5">
    <source>
        <dbReference type="Proteomes" id="UP000184121"/>
    </source>
</evidence>
<dbReference type="InterPro" id="IPR044023">
    <property type="entry name" value="Ig_7"/>
</dbReference>
<gene>
    <name evidence="4" type="ORF">SAMN05444366_1114</name>
</gene>
<proteinExistence type="predicted"/>
<dbReference type="RefSeq" id="WP_072970545.1">
    <property type="nucleotide sequence ID" value="NZ_FRBY01000001.1"/>
</dbReference>
<name>A0A1M7BJS4_9FLAO</name>
<feature type="domain" description="Ig-like" evidence="3">
    <location>
        <begin position="1463"/>
        <end position="1540"/>
    </location>
</feature>
<sequence>MRNFTFKDLNLLRSFFIAFLLLLSNTSLFAQICGTPGGDGPVTISSSINTYYPITGTVTMNTGSKSILLSKVPATDAHLNNFGATPISTGDLILIIQMQDATIDYTNSTSYGSGTVNSGLDGLGGTGFTALGNTGVFEYVIATNNVPLTGGNLTFKGTGSGGGVLNSFFNAEATSTSGKRTFQIIRVPQYSNLTLTSNITTPPFNGVAGGVIAFNVSGTFNFAGYTIDGTARGFRGGYSPRADSDLNDANTYVGLSTNNKISGKGEGIAGTPRYMWDGYNQVDNLVEGMPGGSSGRGAPANAGGGGNDHNTGGGGGGNGGYGGLGGAGWQGGNGNILPATGGGRPGFRSYLTAVPFPKLVMGGGGGAGDANNASSGVKGGVGGAIVLVNAGTVLGTGTIYANGGKGAPGAYSGSPDGAGGGGAGGTVLLNISNDSNATIKIEANGGDGGNTENDNNNEHGPGGGGGGGIISHNLSGTVSIITSVLGGAAGKSNAGNGINHGAIGGSVGYVSTFTIQDVPPNLQVNSNCFPAIETKVKTLSTTSICNSIDEKVYYEVQIKNTGVGNAAGVVLDFLFPVGIEFDSATATYSLDATGPSGPLANSATANNPLFGGFNIAQNGIVTITLVGKVATSIAAGTYSSNAQALYLDPTRTTADPNRKITPFINAYGTVSKNYEGLNQSNVPGANFNGNSSTADDITILALPTAPTVTILQSTCATPTGTVTVSIPVNGPGINYTLTGTSPVAASITNGTGVFSGLVPGTYKVTTTNAQGCTSSPTTGIVINTVAGAPTTTGVSICQDGTGSLTASSSCLISESTGAKIAGTGTSPNIGAGTLVWSNPGKITSNNSDSATASVTNGGNTTVRTKYLRGTKFGFSIPVNAVIKGIQVSINRFSSVNNSDIYVVDNVVSLIKAGTITGDNKSTLANWSTNSTTVVDYGGAGDLWSGSWTPADINDENFGIALSSNITRTSSNDITASVDYMQITVNYTVDGVEWYTSSSGGTPIYTGSPFNPVGVLGSGLTNTSTPGTTTYYAACTSASSCRTATNFVINAKPTITGTTPASRCDTGTVILGATASSGTINWYAASTGGTSLGTGMSFTTPSLSTTTSYYVDATENACTTATRTAVVATVNTLPTINSATESSRCGTGTVTLTATASNGATINWYAASTGGTSLGTGSSFTTPSLSSTTTYYVGATSAEGCPTASRIAVAAVINTISTITLTSGTQNPAVCAGTAIPSTVYTFGGSATNVVVTNLPVGLAFAVDSGAKTVTISGIPTTGGTYTIATVGHTSPCTAVTIMGIVTVNTSVAPILSTITQPTCTVTTGSFTITNYDASYIYIITPSTGVSRTGSSVIAPAGNYTIKATVNSCDSANTGFVINPKPSIPVTPTISTSTATTFCSGGNVVLTSSAASGNQWYKDGALISGAIATTYSATASGNYTVITNNGTCSSLASAGTAVTVNPLPATPTISTSTATTFCSGGNVVLTSSAALGNQWYKDGALISGATAKTYSATASGTYTVIINSGTCSSSASAGTTVTVNPLPATPTISTSTATIFCSGGNVVLTSSAASGNQWYKDGALISGAIATTYSTTASGNYTVITNNGTCSSLASAGTAVTVNPLPTTPIISTSTATTFCSGGNVVLTSSAALGNQWYKDGALISGAIATTYSVTASGNYTVITNNGTCSSLASAGTAVTVNDLPIVPTLSAVTQPTCAIATGSFTIDNYDATYTYTITPSTGVSRTGSSVTAPAGNYTVKATANGCDSANTGFIINAQPSTPAVPTLSAVTQPT</sequence>
<feature type="chain" id="PRO_5012432486" description="Ig-like domain-containing protein" evidence="2">
    <location>
        <begin position="31"/>
        <end position="1790"/>
    </location>
</feature>